<organism evidence="2 3">
    <name type="scientific">Perkinsus olseni</name>
    <name type="common">Perkinsus atlanticus</name>
    <dbReference type="NCBI Taxonomy" id="32597"/>
    <lineage>
        <taxon>Eukaryota</taxon>
        <taxon>Sar</taxon>
        <taxon>Alveolata</taxon>
        <taxon>Perkinsozoa</taxon>
        <taxon>Perkinsea</taxon>
        <taxon>Perkinsida</taxon>
        <taxon>Perkinsidae</taxon>
        <taxon>Perkinsus</taxon>
    </lineage>
</organism>
<dbReference type="AlphaFoldDB" id="A0A7J6N548"/>
<feature type="compositionally biased region" description="Basic and acidic residues" evidence="1">
    <location>
        <begin position="197"/>
        <end position="206"/>
    </location>
</feature>
<protein>
    <submittedName>
        <fullName evidence="2">Uncharacterized protein</fullName>
    </submittedName>
</protein>
<gene>
    <name evidence="2" type="ORF">FOZ60_015886</name>
</gene>
<comment type="caution">
    <text evidence="2">The sequence shown here is derived from an EMBL/GenBank/DDBJ whole genome shotgun (WGS) entry which is preliminary data.</text>
</comment>
<name>A0A7J6N548_PEROL</name>
<sequence length="206" mass="23526">MMSGEVPVVPDCEYNEAMTEVWEDIWLHMRPRDTVSDLLHRYNVKCHELRRQSPSIPLLAVSLREVKLYIKKKQEQHGHAFSAGCLDSRSCDVIEGLASYLESTNKEAVIEGQGGEDERAARARSKVQELGLAPPKILPKGQKRCPVCRLARSTADSEGEKHKVRNNVIIFCPFGDSQEKRDAFEEESKAKKKRRDARYNAKRDFK</sequence>
<accession>A0A7J6N548</accession>
<dbReference type="EMBL" id="JABANP010000814">
    <property type="protein sequence ID" value="KAF4678925.1"/>
    <property type="molecule type" value="Genomic_DNA"/>
</dbReference>
<reference evidence="2 3" key="1">
    <citation type="submission" date="2020-04" db="EMBL/GenBank/DDBJ databases">
        <title>Perkinsus olseni comparative genomics.</title>
        <authorList>
            <person name="Bogema D.R."/>
        </authorList>
    </citation>
    <scope>NUCLEOTIDE SEQUENCE [LARGE SCALE GENOMIC DNA]</scope>
    <source>
        <strain evidence="2">00978-12</strain>
    </source>
</reference>
<proteinExistence type="predicted"/>
<feature type="region of interest" description="Disordered" evidence="1">
    <location>
        <begin position="179"/>
        <end position="206"/>
    </location>
</feature>
<evidence type="ECO:0000313" key="3">
    <source>
        <dbReference type="Proteomes" id="UP000541610"/>
    </source>
</evidence>
<evidence type="ECO:0000256" key="1">
    <source>
        <dbReference type="SAM" id="MobiDB-lite"/>
    </source>
</evidence>
<dbReference type="Proteomes" id="UP000541610">
    <property type="component" value="Unassembled WGS sequence"/>
</dbReference>
<feature type="compositionally biased region" description="Basic and acidic residues" evidence="1">
    <location>
        <begin position="179"/>
        <end position="189"/>
    </location>
</feature>
<evidence type="ECO:0000313" key="2">
    <source>
        <dbReference type="EMBL" id="KAF4678925.1"/>
    </source>
</evidence>